<comment type="caution">
    <text evidence="1">The sequence shown here is derived from an EMBL/GenBank/DDBJ whole genome shotgun (WGS) entry which is preliminary data.</text>
</comment>
<accession>A0A0R3E737</accession>
<sequence length="782" mass="87590">MLGYLSNKPSIGNDSEIATMTSAPRIWLQYRPVRIGWVIPDRDIAHVATAVSWNSCLWGGGFNPVIPIDDQPLADALVKAFGVDLLLSTEETEATQSFVKRFPYLEHNRWRRSIFEQSNCTFADVRHIARQIVKHQDKRTETALIAPTWDTSDPLHQLLTLSFGLYPAPSEQIADYKGGMRKAFDVPEKPIANGGEIPSDILDGIGPLLLTGYDMTRTRDPSGWLRPAIVFGSVTDFDDIALFWNLRAAGAAAVFFDQAYAGRLTTLTNGFLDKLRNPISGRTGSVSCWVRQQVGPNWQPGLDLSGLQVSVHQGRDRQSLWNGLNIQPTRPQFSTWHRDVVPSYHEGGTTPTASFALPDRPFDDGDVQSLNQKFVVVVDAAQFGEEGDFTFETPFAPQMNEFYGRHFYHDHDAVRAEPGSLEKGAAGIITSISTQRLTINAYRSFDWLNQFLKLCNLKAELSEPGLRCKRLITQLGGLQDCRVLKIRGVRNLLRKYGVDESFTRTAAIEAIRDVDPTTGAVGFDAFKTLHIEFRSGRELKPDDVLKYLLTRRVFRVGLELKCPNCELPSWMHLDDVRSNSICTYCDHTYDITPQLKDRDWRYRRSGIFGRDDHQLGGVPVAVTLQQLSTALHDSLIMFSTAMHFTSAGGQIEPCESDFVGVVAGASGADETPIQLLFGEAKTSKSIDEQDIRKLGKLADAIPKDLAQAFILFAKTDTFSAEEVRLAKSLNSEHRRRVILWSRDELEPYFVYERSADRLGGDQYATTLTDMANITHQLWFGEA</sequence>
<proteinExistence type="predicted"/>
<dbReference type="AlphaFoldDB" id="A0A0R3E737"/>
<name>A0A0R3E737_9BRAD</name>
<keyword evidence="2" id="KW-1185">Reference proteome</keyword>
<gene>
    <name evidence="1" type="ORF">AOQ71_07140</name>
</gene>
<dbReference type="RefSeq" id="WP_157083416.1">
    <property type="nucleotide sequence ID" value="NZ_LJYG01000032.1"/>
</dbReference>
<organism evidence="1 2">
    <name type="scientific">Bradyrhizobium manausense</name>
    <dbReference type="NCBI Taxonomy" id="989370"/>
    <lineage>
        <taxon>Bacteria</taxon>
        <taxon>Pseudomonadati</taxon>
        <taxon>Pseudomonadota</taxon>
        <taxon>Alphaproteobacteria</taxon>
        <taxon>Hyphomicrobiales</taxon>
        <taxon>Nitrobacteraceae</taxon>
        <taxon>Bradyrhizobium</taxon>
    </lineage>
</organism>
<dbReference type="EMBL" id="LJYG01000032">
    <property type="protein sequence ID" value="KRQ15908.1"/>
    <property type="molecule type" value="Genomic_DNA"/>
</dbReference>
<evidence type="ECO:0000313" key="2">
    <source>
        <dbReference type="Proteomes" id="UP000051936"/>
    </source>
</evidence>
<dbReference type="Proteomes" id="UP000051936">
    <property type="component" value="Unassembled WGS sequence"/>
</dbReference>
<dbReference type="OrthoDB" id="494877at2"/>
<protein>
    <submittedName>
        <fullName evidence="1">Uncharacterized protein</fullName>
    </submittedName>
</protein>
<evidence type="ECO:0000313" key="1">
    <source>
        <dbReference type="EMBL" id="KRQ15908.1"/>
    </source>
</evidence>
<reference evidence="1 2" key="1">
    <citation type="submission" date="2015-09" db="EMBL/GenBank/DDBJ databases">
        <title>Draft Genome Sequence of Bradyrhizobium manausense Strain BR 3351T, a Novel Symbiotic Nitrogen-Fixing Alphaproteobacterium Isolated from Brazilian Amazon Rain Forest.</title>
        <authorList>
            <person name="De Araujo J.L."/>
            <person name="Zilli J.E."/>
        </authorList>
    </citation>
    <scope>NUCLEOTIDE SEQUENCE [LARGE SCALE GENOMIC DNA]</scope>
    <source>
        <strain evidence="1 2">BR3351</strain>
    </source>
</reference>